<feature type="compositionally biased region" description="Low complexity" evidence="1">
    <location>
        <begin position="2339"/>
        <end position="2350"/>
    </location>
</feature>
<feature type="region of interest" description="Disordered" evidence="1">
    <location>
        <begin position="2268"/>
        <end position="2304"/>
    </location>
</feature>
<proteinExistence type="predicted"/>
<sequence length="2474" mass="264685">MSGAKKGIRCLGCMMMIIVLLLGLMAVAMPETAEAKNEDIRDAYEAEIKFKTFSAEDGIPVWDGINSVTTKPAGADITGNVCTVTTPEALRWAMTQYSTNSIAKIVIAADMDMGGREDAVPPKWEPVTLTGAISIEGQRDENCGYYGGREYPTIYNLNVETASGHTGFIASTSGDVNIKNFYFDSAKIRTTSSSGVQGVAIIGYAGNGLIMENIGVENSLSKTAFYGAAGLIGKSAETTNGIRVTNCYAKKVYVTASQCSGGLLGPISGGEFNNCYAIDGALITTGGGHSGGFVSCSGGYTMNNCFTNNVVYGTAYTGGFVGYPEGKKTVFNNCWTAGSVEGTSSIGGFVGHTNVAAEFNNCYSTTMVGMLNSGTSMGGFVGYAASSPSFKNCYAAGEVGGLTTVPGTAAASVGGFVGSSASTATYSNCYYDKQTTAMGEYAKGGTTDKQDGITGLTTEELQRQPMDAYTIESGLYPQLSTLANPADTTFSSDYERLTARAYSAASASSAIFNVEKDKNTGAIKGYDTVRNILKPPTFSNNTVVDTGKYNVKWTAGSDASPLQIEQTKKDDKGEPVLDADGNPEKEMVNPPVLTIGRTVKEDGTVVQDDHITRMYPGVGWANVEVAMTEGENTVVGKRAMRIIPTTTMSLGESDHPLAPGSKDSRIYVGLQKNDGGLVTDVDQKYNHRNTIAFVKTSAEELDNIMKNPGGSSLSAIRYNPDITDTGYTNIAVDSANADRGKITTTIYKVTKDPDDPSKEIETLIPDLSQNNLDAKFRGEKDFTNGSEDASETVASDDRGTYRIKYKWEIPVAGDAGAVTTYEDSKTLTVTDPLTVTYYNNVKAGDPDAAEYANPEGFEEADQDTAADKAVFDIYGDNDGERALKVGDRTTALHKKVTGDDGVETTIDAPSRIGYTFAGWSKNRQVVADSTRDEEMTDGDIRLADFKQELQAFTAANPESPDYTEPANAFIPGKSTVSADTKVYAVWENNAYDVHFDFDPSAAEPAKPGDGKTVEDIVYNGSVQEGDFPSFNGVPIAENFVDTTAFDDEGKPKSRLFTGWSVEDPSKAVAPAAETEEEQAPSEEKDIYFTKDSKITKDLFGKEAFARDAENAAAGKNTQLEIYSVFKDAQITFLDSSQKQGGETPETADQLKQYGEKANVAADNTFTLPDMTAQANARAGYKFLGWSAKPHADFAATDKDFSAAELISEDKLGKDFKADSPTTLYAVWQNTGYVVTFDYGPQGTEAARVNMVYGQAIGDKLPETPQNWMDSQGQQWRFDGWKSGTESITAETIKNEGQVSGDAMTVKAQWKKVYDILTAKVGHGTIDSSKTVDEGSSYSVSWKADEGYHVAQVMIDNGVHDELLGDGHSGSYTQPRADRNRTVYVIFEKDADAPSGDAVYYTVQTVKIGGDATTTLTETQTIAAGENHTVTWNAGDLYRVTGIVVDGSARPLQDGGSFTFSDMNADHRVEVHFEEKLPDSSPSALPGYYTVNTVRNEGGVITETGVVKEGESREITWSEDSGYTVKSITIDGQPAGADIMTAKKVVFNDIREDHTVKAVFEKNGENPPADKVPVETVLVGGPGEISSSAVVNKDESYKVEWNAPEDKRYLVDHILVNGERQEVAAEAVTTGHIEVKAEAETKVEVVLKPNLLKIATMVEGQGSIDPTKTVFYNDEAYTVAAKASDGWYIKSYQIDDREEQTLSSPQSAALMPMSEGEPQPAGDNSTVVIDVPSDSNNKIVDNHRIKVTTERLDGSAATELFPVATGMEGGTGTITAGSSVEKGGSMEVSWTPDEGYATAGVSVTASGVPIPVSYADNHLILSDIADPYQVTVQLRPVEKAAPETAPKYSVSTSISGAPGASITPSLAVNIEEGSDVSIGWSWSDTAYEVKAVKVDGQPLSGAVKDLRSYAFSQVNTDHSIEVVLGKPDTNPAPDADTFKITTECTTGGSISASSVVAKGDTTTVTWAPDSNDYTVKAIHIDGVKRDDLLTTDHVVFENVAQDHFIAVEFGKAGSPDEPEAPDEPAKTYTISTEIVGGIGSTIDSSRIADENETVTISWKPGSNAYVTTVIIDNVVRDDLKSAGSVTFENITADHRVQVVCQPIPPAPGVQHRITVSKNGQGQVNGTKTVETGASYEVCWEADSGWHVESVKVDNIPIENPENKGSVRFEKIDTDHQVEVVFKKDTDETPSKAWPVITGIIAGNGSISAGNSSVPEHGDYSVSWKPAEGWHTARVFVNNAERKDLLDKNSVTLTNITQTQTVQVEFAKDTALPPEPDNPAEPGKPENPDTSGPSIDPPDLEIPDTNAEGSVLDKIQKEADKILPRTAKASSIAPNTGIRDGGQSAASASGISGKPGRKTQRSTVERWISGEGESLLSHIVGKSSSNAAVLGSREISVFNLLAVMGAMLLMMTSLKKNKVIRWTTTLVSLALLTLFFLTQPLSLSFRLFDPWSVIFGLLILLDVAAAFIKKRSHKMF</sequence>
<feature type="region of interest" description="Disordered" evidence="1">
    <location>
        <begin position="1697"/>
        <end position="1721"/>
    </location>
</feature>
<dbReference type="RefSeq" id="WP_180493188.1">
    <property type="nucleotide sequence ID" value="NZ_JACCKS010000006.1"/>
</dbReference>
<evidence type="ECO:0000256" key="1">
    <source>
        <dbReference type="SAM" id="MobiDB-lite"/>
    </source>
</evidence>
<evidence type="ECO:0000313" key="5">
    <source>
        <dbReference type="Proteomes" id="UP000586254"/>
    </source>
</evidence>
<dbReference type="Proteomes" id="UP000586254">
    <property type="component" value="Unassembled WGS sequence"/>
</dbReference>
<dbReference type="Gene3D" id="2.160.20.110">
    <property type="match status" value="1"/>
</dbReference>
<feature type="domain" description="Bacterial repeat" evidence="3">
    <location>
        <begin position="1488"/>
        <end position="1562"/>
    </location>
</feature>
<name>A0A853JKY4_9FIRM</name>
<evidence type="ECO:0000313" key="4">
    <source>
        <dbReference type="EMBL" id="NZA37881.1"/>
    </source>
</evidence>
<accession>A0A853JKY4</accession>
<evidence type="ECO:0000259" key="3">
    <source>
        <dbReference type="Pfam" id="PF18998"/>
    </source>
</evidence>
<feature type="transmembrane region" description="Helical" evidence="2">
    <location>
        <begin position="2417"/>
        <end position="2436"/>
    </location>
</feature>
<feature type="region of interest" description="Disordered" evidence="1">
    <location>
        <begin position="2321"/>
        <end position="2360"/>
    </location>
</feature>
<comment type="caution">
    <text evidence="4">The sequence shown here is derived from an EMBL/GenBank/DDBJ whole genome shotgun (WGS) entry which is preliminary data.</text>
</comment>
<feature type="region of interest" description="Disordered" evidence="1">
    <location>
        <begin position="567"/>
        <end position="589"/>
    </location>
</feature>
<gene>
    <name evidence="4" type="ORF">H0N91_06935</name>
</gene>
<evidence type="ECO:0000256" key="2">
    <source>
        <dbReference type="SAM" id="Phobius"/>
    </source>
</evidence>
<organism evidence="4 5">
    <name type="scientific">Eubacterium callanderi</name>
    <dbReference type="NCBI Taxonomy" id="53442"/>
    <lineage>
        <taxon>Bacteria</taxon>
        <taxon>Bacillati</taxon>
        <taxon>Bacillota</taxon>
        <taxon>Clostridia</taxon>
        <taxon>Eubacteriales</taxon>
        <taxon>Eubacteriaceae</taxon>
        <taxon>Eubacterium</taxon>
    </lineage>
</organism>
<dbReference type="InterPro" id="IPR044060">
    <property type="entry name" value="Bacterial_rp_domain"/>
</dbReference>
<reference evidence="4 5" key="1">
    <citation type="submission" date="2020-07" db="EMBL/GenBank/DDBJ databases">
        <title>Organ Donor 1.</title>
        <authorList>
            <person name="Marsh A.J."/>
            <person name="Azcarate-Peril M.A."/>
        </authorList>
    </citation>
    <scope>NUCLEOTIDE SEQUENCE [LARGE SCALE GENOMIC DNA]</scope>
    <source>
        <strain evidence="4 5">AMC0717</strain>
    </source>
</reference>
<keyword evidence="2" id="KW-1133">Transmembrane helix</keyword>
<feature type="transmembrane region" description="Helical" evidence="2">
    <location>
        <begin position="2448"/>
        <end position="2466"/>
    </location>
</feature>
<feature type="transmembrane region" description="Helical" evidence="2">
    <location>
        <begin position="2393"/>
        <end position="2410"/>
    </location>
</feature>
<keyword evidence="2" id="KW-0472">Membrane</keyword>
<dbReference type="EMBL" id="JACCKS010000006">
    <property type="protein sequence ID" value="NZA37881.1"/>
    <property type="molecule type" value="Genomic_DNA"/>
</dbReference>
<dbReference type="Pfam" id="PF18998">
    <property type="entry name" value="Flg_new_2"/>
    <property type="match status" value="1"/>
</dbReference>
<keyword evidence="2" id="KW-0812">Transmembrane</keyword>
<protein>
    <submittedName>
        <fullName evidence="4">InlB B-repeat-containing protein</fullName>
    </submittedName>
</protein>